<dbReference type="InterPro" id="IPR013969">
    <property type="entry name" value="Oligosacch_biosynth_Alg14"/>
</dbReference>
<dbReference type="GO" id="GO:0031588">
    <property type="term" value="C:nucleotide-activated protein kinase complex"/>
    <property type="evidence" value="ECO:0007669"/>
    <property type="project" value="TreeGrafter"/>
</dbReference>
<dbReference type="AlphaFoldDB" id="A0A915PG30"/>
<comment type="function">
    <text evidence="6">Non-catalytic subunit of AMP-activated protein kinase (AMPK), an energy sensor protein kinase that plays a key role in regulating cellular energy metabolism. In response to reduction of intracellular ATP levels, AMPK activates energy-producing pathways and inhibits energy-consuming processes: inhibits protein, carbohydrate and lipid biosynthesis, as well as cell growth and proliferation. AMPK acts via direct phosphorylation of metabolic enzymes, and by longer-term effects via phosphorylation of transcription regulators. Also acts as a regulator of cellular polarity by remodeling the actin cytoskeleton; probably by indirectly activating myosin. Beta non-catalytic subunit acts as a scaffold on which the AMPK complex assembles, via its C-terminus that bridges alpha (PRKAA1 or PRKAA2) and gamma subunits (PRKAG1, PRKAG2 or PRKAG3).</text>
</comment>
<evidence type="ECO:0000256" key="6">
    <source>
        <dbReference type="ARBA" id="ARBA00025180"/>
    </source>
</evidence>
<reference evidence="11" key="1">
    <citation type="submission" date="2022-11" db="UniProtKB">
        <authorList>
            <consortium name="WormBaseParasite"/>
        </authorList>
    </citation>
    <scope>IDENTIFICATION</scope>
</reference>
<keyword evidence="3" id="KW-0597">Phosphoprotein</keyword>
<dbReference type="Gene3D" id="2.60.40.10">
    <property type="entry name" value="Immunoglobulins"/>
    <property type="match status" value="1"/>
</dbReference>
<dbReference type="SMART" id="SM01010">
    <property type="entry name" value="AMPKBI"/>
    <property type="match status" value="1"/>
</dbReference>
<evidence type="ECO:0000256" key="1">
    <source>
        <dbReference type="ARBA" id="ARBA00010926"/>
    </source>
</evidence>
<evidence type="ECO:0000256" key="7">
    <source>
        <dbReference type="ARBA" id="ARBA00040010"/>
    </source>
</evidence>
<dbReference type="GO" id="GO:0006488">
    <property type="term" value="P:dolichol-linked oligosaccharide biosynthetic process"/>
    <property type="evidence" value="ECO:0007669"/>
    <property type="project" value="InterPro"/>
</dbReference>
<evidence type="ECO:0000259" key="9">
    <source>
        <dbReference type="SMART" id="SM01010"/>
    </source>
</evidence>
<dbReference type="InterPro" id="IPR006828">
    <property type="entry name" value="ASC_dom"/>
</dbReference>
<evidence type="ECO:0000256" key="4">
    <source>
        <dbReference type="ARBA" id="ARBA00022832"/>
    </source>
</evidence>
<accession>A0A915PG30</accession>
<evidence type="ECO:0000256" key="8">
    <source>
        <dbReference type="SAM" id="MobiDB-lite"/>
    </source>
</evidence>
<dbReference type="Proteomes" id="UP000887560">
    <property type="component" value="Unplaced"/>
</dbReference>
<evidence type="ECO:0000313" key="11">
    <source>
        <dbReference type="WBParaSite" id="scf7180000424809.g14044"/>
    </source>
</evidence>
<dbReference type="FunFam" id="2.60.40.10:FF:000139">
    <property type="entry name" value="Protein kinase AMP-activated non-catalytic subunit beta 1"/>
    <property type="match status" value="1"/>
</dbReference>
<keyword evidence="2" id="KW-0444">Lipid biosynthesis</keyword>
<dbReference type="InterPro" id="IPR050827">
    <property type="entry name" value="CRP1_MDG1_kinase"/>
</dbReference>
<proteinExistence type="inferred from homology"/>
<feature type="compositionally biased region" description="Low complexity" evidence="8">
    <location>
        <begin position="21"/>
        <end position="33"/>
    </location>
</feature>
<evidence type="ECO:0000313" key="10">
    <source>
        <dbReference type="Proteomes" id="UP000887560"/>
    </source>
</evidence>
<dbReference type="GO" id="GO:0005737">
    <property type="term" value="C:cytoplasm"/>
    <property type="evidence" value="ECO:0007669"/>
    <property type="project" value="TreeGrafter"/>
</dbReference>
<dbReference type="GO" id="GO:0007165">
    <property type="term" value="P:signal transduction"/>
    <property type="evidence" value="ECO:0007669"/>
    <property type="project" value="TreeGrafter"/>
</dbReference>
<dbReference type="InterPro" id="IPR014756">
    <property type="entry name" value="Ig_E-set"/>
</dbReference>
<evidence type="ECO:0000256" key="2">
    <source>
        <dbReference type="ARBA" id="ARBA00022516"/>
    </source>
</evidence>
<dbReference type="CDD" id="cd02859">
    <property type="entry name" value="E_set_AMPKbeta_like_N"/>
    <property type="match status" value="1"/>
</dbReference>
<keyword evidence="5" id="KW-0443">Lipid metabolism</keyword>
<dbReference type="SUPFAM" id="SSF160219">
    <property type="entry name" value="AMPKBI-like"/>
    <property type="match status" value="1"/>
</dbReference>
<dbReference type="GO" id="GO:0005634">
    <property type="term" value="C:nucleus"/>
    <property type="evidence" value="ECO:0007669"/>
    <property type="project" value="TreeGrafter"/>
</dbReference>
<dbReference type="Pfam" id="PF04739">
    <property type="entry name" value="AMPKBI"/>
    <property type="match status" value="1"/>
</dbReference>
<keyword evidence="4" id="KW-0276">Fatty acid metabolism</keyword>
<evidence type="ECO:0000256" key="5">
    <source>
        <dbReference type="ARBA" id="ARBA00023098"/>
    </source>
</evidence>
<dbReference type="InterPro" id="IPR037256">
    <property type="entry name" value="ASC_dom_sf"/>
</dbReference>
<evidence type="ECO:0000256" key="3">
    <source>
        <dbReference type="ARBA" id="ARBA00022553"/>
    </source>
</evidence>
<dbReference type="GO" id="GO:0006631">
    <property type="term" value="P:fatty acid metabolic process"/>
    <property type="evidence" value="ECO:0007669"/>
    <property type="project" value="UniProtKB-KW"/>
</dbReference>
<feature type="domain" description="Association with the SNF1 complex (ASC)" evidence="9">
    <location>
        <begin position="197"/>
        <end position="278"/>
    </location>
</feature>
<dbReference type="PANTHER" id="PTHR10343">
    <property type="entry name" value="5'-AMP-ACTIVATED PROTEIN KINASE , BETA SUBUNIT"/>
    <property type="match status" value="1"/>
</dbReference>
<comment type="similarity">
    <text evidence="1">Belongs to the 5'-AMP-activated protein kinase beta subunit family.</text>
</comment>
<dbReference type="PANTHER" id="PTHR10343:SF84">
    <property type="entry name" value="5'-AMP-ACTIVATED PROTEIN KINASE SUBUNIT BETA-1"/>
    <property type="match status" value="1"/>
</dbReference>
<dbReference type="Pfam" id="PF08660">
    <property type="entry name" value="Alg14"/>
    <property type="match status" value="1"/>
</dbReference>
<feature type="region of interest" description="Disordered" evidence="8">
    <location>
        <begin position="1"/>
        <end position="50"/>
    </location>
</feature>
<sequence>MGNNQGGLHKRERASDSQRRPIPSTPTSTIPSSGHHALQSQSSTGDDGCPVQMKIAKAELADALEHLSANECPVVFKWTSQSQNAKHVYLTGSWDNWKRKIPLVKSTNDFTTIIDLCPGRYEYKFLVDGRWMVDDSGVKTDNPMGSQNNVISIDEQDFAVFDALDKDLQASNAGEAMRMMNTTGAAQPTHDTPNDRELERLREFTQQLPDRRDFASNPPILPPHLLQVILNKDTPVQCDPNVLPEPNHVMLNHLYALSIKDGVMPQFSHKKTMAYRMNSLFKRLSFNVETSPVSVRIPQSAFQIILSAKKFECQKEDEENKKEHAKVELAIEPANLSGDEKGDGYELIVDYKLVVDSETKLIERDRWKDKEVLQEIETNSCTIDWLEFSLCVREMLGIPGDLSVSNGFRNFAILNSDRTWYVNTNQLNTFGGRLFKEWYERDSQGESNCVVQSLTVNELNQLLTACCAYSTPVVHSRNFDVLLEIADKEKITGLLRLLESFLVESRVVHPIRKLEYSAVPSDFCFFFLYHPKMTRLATSVLRSFPNRLARLDSLFSYLSENGENITDVHLDVLEMLEIQPENTTEMLKLLISTIDSNLFSDRIYVIADSDKLSCTKVSDFEKQIEKNNFLIYKIPRARNVGQSYCSSILTTLIASWHSAKLLRITK</sequence>
<dbReference type="InterPro" id="IPR013783">
    <property type="entry name" value="Ig-like_fold"/>
</dbReference>
<dbReference type="WBParaSite" id="scf7180000424809.g14044">
    <property type="protein sequence ID" value="scf7180000424809.g14044"/>
    <property type="gene ID" value="scf7180000424809.g14044"/>
</dbReference>
<dbReference type="InterPro" id="IPR032640">
    <property type="entry name" value="AMPK1_CBM"/>
</dbReference>
<dbReference type="SUPFAM" id="SSF81296">
    <property type="entry name" value="E set domains"/>
    <property type="match status" value="1"/>
</dbReference>
<organism evidence="10 11">
    <name type="scientific">Meloidogyne floridensis</name>
    <dbReference type="NCBI Taxonomy" id="298350"/>
    <lineage>
        <taxon>Eukaryota</taxon>
        <taxon>Metazoa</taxon>
        <taxon>Ecdysozoa</taxon>
        <taxon>Nematoda</taxon>
        <taxon>Chromadorea</taxon>
        <taxon>Rhabditida</taxon>
        <taxon>Tylenchina</taxon>
        <taxon>Tylenchomorpha</taxon>
        <taxon>Tylenchoidea</taxon>
        <taxon>Meloidogynidae</taxon>
        <taxon>Meloidogyninae</taxon>
        <taxon>Meloidogyne</taxon>
    </lineage>
</organism>
<keyword evidence="10" id="KW-1185">Reference proteome</keyword>
<dbReference type="Gene3D" id="6.20.250.60">
    <property type="match status" value="1"/>
</dbReference>
<protein>
    <recommendedName>
        <fullName evidence="7">5'-AMP-activated protein kinase subunit beta-1</fullName>
    </recommendedName>
</protein>
<dbReference type="Pfam" id="PF16561">
    <property type="entry name" value="AMPK1_CBM"/>
    <property type="match status" value="1"/>
</dbReference>
<name>A0A915PG30_9BILA</name>
<dbReference type="GO" id="GO:0019901">
    <property type="term" value="F:protein kinase binding"/>
    <property type="evidence" value="ECO:0007669"/>
    <property type="project" value="TreeGrafter"/>
</dbReference>